<dbReference type="Proteomes" id="UP000677054">
    <property type="component" value="Unassembled WGS sequence"/>
</dbReference>
<dbReference type="SMART" id="SM00355">
    <property type="entry name" value="ZnF_C2H2"/>
    <property type="match status" value="13"/>
</dbReference>
<keyword evidence="4" id="KW-0809">Transit peptide</keyword>
<organism evidence="12">
    <name type="scientific">Darwinula stevensoni</name>
    <dbReference type="NCBI Taxonomy" id="69355"/>
    <lineage>
        <taxon>Eukaryota</taxon>
        <taxon>Metazoa</taxon>
        <taxon>Ecdysozoa</taxon>
        <taxon>Arthropoda</taxon>
        <taxon>Crustacea</taxon>
        <taxon>Oligostraca</taxon>
        <taxon>Ostracoda</taxon>
        <taxon>Podocopa</taxon>
        <taxon>Podocopida</taxon>
        <taxon>Darwinulocopina</taxon>
        <taxon>Darwinuloidea</taxon>
        <taxon>Darwinulidae</taxon>
        <taxon>Darwinula</taxon>
    </lineage>
</organism>
<dbReference type="Pfam" id="PF00676">
    <property type="entry name" value="E1_dh"/>
    <property type="match status" value="2"/>
</dbReference>
<dbReference type="EC" id="1.2.4.4" evidence="2"/>
<feature type="domain" description="C2H2-type" evidence="11">
    <location>
        <begin position="1569"/>
        <end position="1597"/>
    </location>
</feature>
<feature type="compositionally biased region" description="Pro residues" evidence="10">
    <location>
        <begin position="377"/>
        <end position="393"/>
    </location>
</feature>
<evidence type="ECO:0000256" key="10">
    <source>
        <dbReference type="SAM" id="MobiDB-lite"/>
    </source>
</evidence>
<dbReference type="InterPro" id="IPR003448">
    <property type="entry name" value="Mopterin_biosynth_MoaE"/>
</dbReference>
<dbReference type="EMBL" id="LR900788">
    <property type="protein sequence ID" value="CAD7246906.1"/>
    <property type="molecule type" value="Genomic_DNA"/>
</dbReference>
<evidence type="ECO:0000256" key="5">
    <source>
        <dbReference type="ARBA" id="ARBA00023002"/>
    </source>
</evidence>
<proteinExistence type="inferred from homology"/>
<dbReference type="Pfam" id="PF02391">
    <property type="entry name" value="MoaE"/>
    <property type="match status" value="1"/>
</dbReference>
<protein>
    <recommendedName>
        <fullName evidence="3">2-oxoisovalerate dehydrogenase subunit alpha, mitochondrial</fullName>
        <ecNumber evidence="2">1.2.4.4</ecNumber>
    </recommendedName>
    <alternativeName>
        <fullName evidence="7">Branched-chain alpha-keto acid dehydrogenase E1 component alpha chain</fullName>
    </alternativeName>
</protein>
<feature type="compositionally biased region" description="Pro residues" evidence="10">
    <location>
        <begin position="402"/>
        <end position="419"/>
    </location>
</feature>
<dbReference type="Gene3D" id="3.40.50.970">
    <property type="match status" value="2"/>
</dbReference>
<evidence type="ECO:0000256" key="1">
    <source>
        <dbReference type="ARBA" id="ARBA00008646"/>
    </source>
</evidence>
<evidence type="ECO:0000313" key="12">
    <source>
        <dbReference type="EMBL" id="CAD7246906.1"/>
    </source>
</evidence>
<dbReference type="GO" id="GO:0008270">
    <property type="term" value="F:zinc ion binding"/>
    <property type="evidence" value="ECO:0007669"/>
    <property type="project" value="UniProtKB-KW"/>
</dbReference>
<dbReference type="InterPro" id="IPR036915">
    <property type="entry name" value="Cyclin-like_sf"/>
</dbReference>
<reference evidence="12" key="1">
    <citation type="submission" date="2020-11" db="EMBL/GenBank/DDBJ databases">
        <authorList>
            <person name="Tran Van P."/>
        </authorList>
    </citation>
    <scope>NUCLEOTIDE SEQUENCE</scope>
</reference>
<evidence type="ECO:0000259" key="11">
    <source>
        <dbReference type="PROSITE" id="PS50157"/>
    </source>
</evidence>
<keyword evidence="5" id="KW-0560">Oxidoreductase</keyword>
<dbReference type="SMART" id="SM00385">
    <property type="entry name" value="CYCLIN"/>
    <property type="match status" value="2"/>
</dbReference>
<dbReference type="InterPro" id="IPR001017">
    <property type="entry name" value="DH_E1"/>
</dbReference>
<feature type="compositionally biased region" description="Basic and acidic residues" evidence="10">
    <location>
        <begin position="1313"/>
        <end position="1330"/>
    </location>
</feature>
<keyword evidence="8" id="KW-0479">Metal-binding</keyword>
<feature type="domain" description="C2H2-type" evidence="11">
    <location>
        <begin position="1657"/>
        <end position="1685"/>
    </location>
</feature>
<evidence type="ECO:0000256" key="7">
    <source>
        <dbReference type="ARBA" id="ARBA00031050"/>
    </source>
</evidence>
<feature type="compositionally biased region" description="Low complexity" evidence="10">
    <location>
        <begin position="263"/>
        <end position="276"/>
    </location>
</feature>
<dbReference type="GO" id="GO:0003863">
    <property type="term" value="F:branched-chain 2-oxo acid dehydrogenase activity"/>
    <property type="evidence" value="ECO:0007669"/>
    <property type="project" value="UniProtKB-EC"/>
</dbReference>
<comment type="similarity">
    <text evidence="9">Belongs to the cyclin family.</text>
</comment>
<dbReference type="EMBL" id="CAJPEV010001271">
    <property type="protein sequence ID" value="CAG0891773.1"/>
    <property type="molecule type" value="Genomic_DNA"/>
</dbReference>
<evidence type="ECO:0000256" key="9">
    <source>
        <dbReference type="RuleBase" id="RU000383"/>
    </source>
</evidence>
<feature type="compositionally biased region" description="Basic and acidic residues" evidence="10">
    <location>
        <begin position="1711"/>
        <end position="1725"/>
    </location>
</feature>
<dbReference type="InterPro" id="IPR029061">
    <property type="entry name" value="THDP-binding"/>
</dbReference>
<evidence type="ECO:0000256" key="6">
    <source>
        <dbReference type="ARBA" id="ARBA00023127"/>
    </source>
</evidence>
<feature type="non-terminal residue" evidence="12">
    <location>
        <position position="1772"/>
    </location>
</feature>
<dbReference type="PROSITE" id="PS50157">
    <property type="entry name" value="ZINC_FINGER_C2H2_2"/>
    <property type="match status" value="4"/>
</dbReference>
<evidence type="ECO:0000256" key="8">
    <source>
        <dbReference type="PROSITE-ProRule" id="PRU00042"/>
    </source>
</evidence>
<dbReference type="OrthoDB" id="3845at2759"/>
<keyword evidence="6 9" id="KW-0195">Cyclin</keyword>
<sequence length="1772" mass="201042">MSIWYFDRKELRNTPSVIQDGISYDTERRYRKEGGKFIIDLGAKMGLRYNTMATGVVYFHRFYMFHSFRKFPRYVTACSCLFLAGKVEETPKKCKDIIKSAKALLTEQNVGEEVLAQFGDDPKEEVITLERILLQTIMFDLQLEHPYRYLIKYAKCLIGEKSRLEKMVQMAWTFVNDSLCTTLCLQWEPEIIAIAMIYLACKLCKFDAGDWIGKTPKQTRWWDMFVVDVKNELLDDICHQLLDIYTQPTEEKSHPKSPPPKPVTQQPLQETTTPPQLASQPSQSGITAPQPITGVKKEHPAVVTPRGSSSATRNIPGLSPLDWGQIGMDGIPPLKKPKSEGGTPTAAVPPPPAPTAAPPQHPLYPPSPYQGPGYPAGGPPPPPGPTMYPPPHYPGSSSGPPGQYPPPNYPPPPPPPPPSSNHYPPYYHPPPPPPPPMPIAVCQRSEAQVDDTDRPRFPGSRSRWSEKLEFVEPHKYDGIPVYRVMNAKGQVIDPASDPHKISMISQLNDELLVKMYKDMTLMNAMDRILYESQRQGRISFYMTNFGEEGTHIGSAAALDPKDLVFGQYREAGVLMYRGFTLDDFMNQCYSNAEDLGKGKQMPVHYGCSKLNFVTISSPLATQMPQAVGAAYAYKRAENGLRNNGYAISTPTQEQYAGDGIAGRGPAYGITSIRVDGNDVLAVYNVTKEARRIAVEEMRPVLVEAMTYRIGHHSTSDDSSAYRSVDEVRSWSEQDHPITKMRYYLEQKNLWNEKQEEEWKSSSKKQSWTSGSIVLNNVLYRFTICMICWLHVFTLMIKEEEEVAVKFSCQSGMGSKEVVLKVFLFAKARELVGKKETVIALPVTLSASDLKAIILTKLPQLCAIEAYVPMAEKVLKEVCQDARKHWNLKHISIYHRLGVVPIGETSVGVAISSVHRKDSLDALHFIIDSLKARAPIWKKETVIVGLDTYIAHKREGCRDVTVSPAVSSTDQQASTPSSSLLSIGNIGLSPSPIPSPVPVLNRQGFFSSLELQSRVFAPIQCLDPSNVEEDPLSSAELIIHPSSGTHREKADAIDAYLDEIQDTCPSSPPPRNRIRGKWLPGSKRGKKRLKGFYYCEACDKTLNTRISYKKHCATEAHFIKSNTLQEQSTKTEIVVKKRVRRLTPKMAILKKTQGSTLKQEMQLQQETVNLSLLWWRKCMRENRCPLCHSQEFQEKVDVASHVMQEHMKDGKLGDRCDEGQGLHEMMGHIAWCQEEQILSSSEGKAVTSLFGRQVSPEEAVRKLKEVQADGEKVRRWQCDICRAEFKVHQVGITHVIVQHHDVLINDVSSSTDVGHSDDDNENSKKETEKQKSLEQKVVLKNIISKTKRKGRAKWKCRHCSKRYESRRPYLKHLLLIHDEVVCVFACEICGYENTKQMELIVHRVKHERVPPLDVSQDLPTSAFNCIMCEDVIQEEEIQLHMEEHLRRIPQVEYDGFSLVPKNTKYRGSTTSSLFKFIPFYQCYLCQRRTMTRLSLLRDHITSHLHEGFRERLPCDICGLLILKKTIRAHQRLHNSELLRKCPVESCVFISTSEAILKAHHDTVHVREAKYLCNTCGKSFTNPRYLTKHIANMHEEQEKGVKCPHPGCTFTGNNLKRHLLVHGELKPYKCPYCLYTCKVKENLKVHIMKTGLHTGKSLYPCPLCQIGFNKQHDFVTHLVQEHNQQFPTIKEAKAYAAKSEDSIEEEYEETSYDESRDDRSEDMEIHRGYITPKPLNSPDEPLFLRKDRTDRKVCIPKERVRFGMESYQISESAN</sequence>
<dbReference type="PANTHER" id="PTHR43380">
    <property type="entry name" value="2-OXOISOVALERATE DEHYDROGENASE SUBUNIT ALPHA, MITOCHONDRIAL"/>
    <property type="match status" value="1"/>
</dbReference>
<dbReference type="SUPFAM" id="SSF47954">
    <property type="entry name" value="Cyclin-like"/>
    <property type="match status" value="2"/>
</dbReference>
<dbReference type="SUPFAM" id="SSF54690">
    <property type="entry name" value="Molybdopterin synthase subunit MoaE"/>
    <property type="match status" value="1"/>
</dbReference>
<dbReference type="CDD" id="cd20530">
    <property type="entry name" value="CYCLIN_CCNK_rpt1"/>
    <property type="match status" value="1"/>
</dbReference>
<name>A0A7R8XAB1_9CRUS</name>
<dbReference type="CDD" id="cd00756">
    <property type="entry name" value="MoaE"/>
    <property type="match status" value="1"/>
</dbReference>
<dbReference type="SUPFAM" id="SSF52518">
    <property type="entry name" value="Thiamin diphosphate-binding fold (THDP-binding)"/>
    <property type="match status" value="1"/>
</dbReference>
<keyword evidence="8" id="KW-0862">Zinc</keyword>
<dbReference type="InterPro" id="IPR004367">
    <property type="entry name" value="Cyclin_C-dom"/>
</dbReference>
<feature type="region of interest" description="Disordered" evidence="10">
    <location>
        <begin position="249"/>
        <end position="461"/>
    </location>
</feature>
<dbReference type="InterPro" id="IPR006671">
    <property type="entry name" value="Cyclin_N"/>
</dbReference>
<dbReference type="SUPFAM" id="SSF57667">
    <property type="entry name" value="beta-beta-alpha zinc fingers"/>
    <property type="match status" value="3"/>
</dbReference>
<feature type="domain" description="C2H2-type" evidence="11">
    <location>
        <begin position="1626"/>
        <end position="1656"/>
    </location>
</feature>
<dbReference type="PROSITE" id="PS00028">
    <property type="entry name" value="ZINC_FINGER_C2H2_1"/>
    <property type="match status" value="4"/>
</dbReference>
<dbReference type="Gene3D" id="3.90.1170.40">
    <property type="entry name" value="Molybdopterin biosynthesis MoaE subunit"/>
    <property type="match status" value="1"/>
</dbReference>
<accession>A0A7R8XAB1</accession>
<dbReference type="InterPro" id="IPR036236">
    <property type="entry name" value="Znf_C2H2_sf"/>
</dbReference>
<feature type="compositionally biased region" description="Acidic residues" evidence="10">
    <location>
        <begin position="1700"/>
        <end position="1710"/>
    </location>
</feature>
<comment type="similarity">
    <text evidence="1">Belongs to the BCKDHA family.</text>
</comment>
<dbReference type="InterPro" id="IPR036563">
    <property type="entry name" value="MoaE_sf"/>
</dbReference>
<dbReference type="Gene3D" id="1.10.472.10">
    <property type="entry name" value="Cyclin-like"/>
    <property type="match status" value="2"/>
</dbReference>
<dbReference type="InterPro" id="IPR050771">
    <property type="entry name" value="Alpha-ketoacid_DH_E1_comp"/>
</dbReference>
<dbReference type="PANTHER" id="PTHR43380:SF1">
    <property type="entry name" value="2-OXOISOVALERATE DEHYDROGENASE SUBUNIT ALPHA, MITOCHONDRIAL"/>
    <property type="match status" value="1"/>
</dbReference>
<dbReference type="InterPro" id="IPR013087">
    <property type="entry name" value="Znf_C2H2_type"/>
</dbReference>
<keyword evidence="13" id="KW-1185">Reference proteome</keyword>
<feature type="region of interest" description="Disordered" evidence="10">
    <location>
        <begin position="1307"/>
        <end position="1330"/>
    </location>
</feature>
<dbReference type="GO" id="GO:0006777">
    <property type="term" value="P:Mo-molybdopterin cofactor biosynthetic process"/>
    <property type="evidence" value="ECO:0007669"/>
    <property type="project" value="InterPro"/>
</dbReference>
<dbReference type="Pfam" id="PF00134">
    <property type="entry name" value="Cyclin_N"/>
    <property type="match status" value="1"/>
</dbReference>
<feature type="compositionally biased region" description="Pro residues" evidence="10">
    <location>
        <begin position="347"/>
        <end position="369"/>
    </location>
</feature>
<dbReference type="SMART" id="SM01332">
    <property type="entry name" value="Cyclin_C"/>
    <property type="match status" value="1"/>
</dbReference>
<evidence type="ECO:0000256" key="4">
    <source>
        <dbReference type="ARBA" id="ARBA00022946"/>
    </source>
</evidence>
<evidence type="ECO:0000313" key="13">
    <source>
        <dbReference type="Proteomes" id="UP000677054"/>
    </source>
</evidence>
<keyword evidence="8" id="KW-0863">Zinc-finger</keyword>
<gene>
    <name evidence="12" type="ORF">DSTB1V02_LOCUS6748</name>
</gene>
<dbReference type="InterPro" id="IPR013763">
    <property type="entry name" value="Cyclin-like_dom"/>
</dbReference>
<dbReference type="GO" id="GO:0009083">
    <property type="term" value="P:branched-chain amino acid catabolic process"/>
    <property type="evidence" value="ECO:0007669"/>
    <property type="project" value="TreeGrafter"/>
</dbReference>
<dbReference type="Gene3D" id="3.30.160.60">
    <property type="entry name" value="Classic Zinc Finger"/>
    <property type="match status" value="3"/>
</dbReference>
<dbReference type="CDD" id="cd20531">
    <property type="entry name" value="CYCLIN_CCNK_rpt2"/>
    <property type="match status" value="1"/>
</dbReference>
<evidence type="ECO:0000256" key="3">
    <source>
        <dbReference type="ARBA" id="ARBA00020227"/>
    </source>
</evidence>
<feature type="compositionally biased region" description="Polar residues" evidence="10">
    <location>
        <begin position="277"/>
        <end position="287"/>
    </location>
</feature>
<dbReference type="Pfam" id="PF21797">
    <property type="entry name" value="CycT2-like_C"/>
    <property type="match status" value="1"/>
</dbReference>
<feature type="compositionally biased region" description="Pro residues" evidence="10">
    <location>
        <begin position="426"/>
        <end position="438"/>
    </location>
</feature>
<evidence type="ECO:0000256" key="2">
    <source>
        <dbReference type="ARBA" id="ARBA00012277"/>
    </source>
</evidence>
<dbReference type="CDD" id="cd02000">
    <property type="entry name" value="TPP_E1_PDC_ADC_BCADC"/>
    <property type="match status" value="1"/>
</dbReference>
<feature type="region of interest" description="Disordered" evidence="10">
    <location>
        <begin position="1695"/>
        <end position="1742"/>
    </location>
</feature>
<feature type="domain" description="C2H2-type" evidence="11">
    <location>
        <begin position="1383"/>
        <end position="1410"/>
    </location>
</feature>